<keyword evidence="1" id="KW-0443">Lipid metabolism</keyword>
<dbReference type="EC" id="3.1.3.27" evidence="1"/>
<dbReference type="PANTHER" id="PTHR36305">
    <property type="entry name" value="PHOSPHATIDYLGLYCEROPHOSPHATASE A"/>
    <property type="match status" value="1"/>
</dbReference>
<dbReference type="SUPFAM" id="SSF101307">
    <property type="entry name" value="YutG-like"/>
    <property type="match status" value="1"/>
</dbReference>
<keyword evidence="1" id="KW-1208">Phospholipid metabolism</keyword>
<evidence type="ECO:0000256" key="1">
    <source>
        <dbReference type="PIRNR" id="PIRNR006162"/>
    </source>
</evidence>
<feature type="domain" description="YutG/PgpA" evidence="3">
    <location>
        <begin position="31"/>
        <end position="171"/>
    </location>
</feature>
<comment type="catalytic activity">
    <reaction evidence="1">
        <text>a 1,2-diacyl-sn-glycero-3-phospho-(1'-sn-glycero-3'-phosphate) + H2O = a 1,2-diacyl-sn-glycero-3-phospho-(1'-sn-glycerol) + phosphate</text>
        <dbReference type="Rhea" id="RHEA:33751"/>
        <dbReference type="ChEBI" id="CHEBI:15377"/>
        <dbReference type="ChEBI" id="CHEBI:43474"/>
        <dbReference type="ChEBI" id="CHEBI:60110"/>
        <dbReference type="ChEBI" id="CHEBI:64716"/>
        <dbReference type="EC" id="3.1.3.27"/>
    </reaction>
</comment>
<dbReference type="InterPro" id="IPR036681">
    <property type="entry name" value="PgpA-like_sf"/>
</dbReference>
<comment type="subcellular location">
    <subcellularLocation>
        <location evidence="1">Cell inner membrane</location>
        <topology evidence="1">Multi-pass membrane protein</topology>
    </subcellularLocation>
</comment>
<gene>
    <name evidence="4" type="ordered locus">TEQUI_0969</name>
</gene>
<comment type="function">
    <text evidence="1">Lipid phosphatase which dephosphorylates phosphatidylglycerophosphate (PGP) to phosphatidylglycerol (PG).</text>
</comment>
<dbReference type="GO" id="GO:0006655">
    <property type="term" value="P:phosphatidylglycerol biosynthetic process"/>
    <property type="evidence" value="ECO:0007669"/>
    <property type="project" value="UniProtKB-UniPathway"/>
</dbReference>
<keyword evidence="1" id="KW-0595">Phospholipid degradation</keyword>
<accession>A0A654KHM5</accession>
<reference evidence="4 5" key="1">
    <citation type="journal article" date="2011" name="J. Bacteriol.">
        <title>Genome sequence of Taylorella equigenitalis MCE9, the causative agent of contagious equine metritis.</title>
        <authorList>
            <person name="Hebert L."/>
            <person name="Moumen B."/>
            <person name="Duquesne F."/>
            <person name="Breuil M.F."/>
            <person name="Laugier C."/>
            <person name="Batto J.M."/>
            <person name="Renault P."/>
            <person name="Petry S."/>
        </authorList>
    </citation>
    <scope>NUCLEOTIDE SEQUENCE [LARGE SCALE GENOMIC DNA]</scope>
    <source>
        <strain evidence="4 5">MCE9</strain>
    </source>
</reference>
<dbReference type="GO" id="GO:0009395">
    <property type="term" value="P:phospholipid catabolic process"/>
    <property type="evidence" value="ECO:0007669"/>
    <property type="project" value="UniProtKB-KW"/>
</dbReference>
<feature type="transmembrane region" description="Helical" evidence="2">
    <location>
        <begin position="96"/>
        <end position="117"/>
    </location>
</feature>
<dbReference type="PANTHER" id="PTHR36305:SF1">
    <property type="entry name" value="PHOSPHATIDYLGLYCEROPHOSPHATASE A"/>
    <property type="match status" value="1"/>
</dbReference>
<keyword evidence="1 2" id="KW-0812">Transmembrane</keyword>
<feature type="transmembrane region" description="Helical" evidence="2">
    <location>
        <begin position="155"/>
        <end position="178"/>
    </location>
</feature>
<dbReference type="GO" id="GO:0008962">
    <property type="term" value="F:phosphatidylglycerophosphatase activity"/>
    <property type="evidence" value="ECO:0007669"/>
    <property type="project" value="UniProtKB-EC"/>
</dbReference>
<feature type="transmembrane region" description="Helical" evidence="2">
    <location>
        <begin position="30"/>
        <end position="57"/>
    </location>
</feature>
<keyword evidence="1" id="KW-0479">Metal-binding</keyword>
<dbReference type="InterPro" id="IPR026037">
    <property type="entry name" value="PgpA"/>
</dbReference>
<keyword evidence="2" id="KW-1133">Transmembrane helix</keyword>
<dbReference type="Pfam" id="PF04608">
    <property type="entry name" value="PgpA"/>
    <property type="match status" value="1"/>
</dbReference>
<keyword evidence="1 4" id="KW-0378">Hydrolase</keyword>
<dbReference type="AlphaFoldDB" id="A0A654KHM5"/>
<feature type="transmembrane region" description="Helical" evidence="2">
    <location>
        <begin position="63"/>
        <end position="84"/>
    </location>
</feature>
<comment type="pathway">
    <text evidence="1">Phospholipid metabolism; phosphatidylglycerol biosynthesis; phosphatidylglycerol from CDP-diacylglycerol: step 2/2.</text>
</comment>
<name>A0A654KHM5_TAYEM</name>
<comment type="cofactor">
    <cofactor evidence="1">
        <name>Mg(2+)</name>
        <dbReference type="ChEBI" id="CHEBI:18420"/>
    </cofactor>
</comment>
<organism evidence="4 5">
    <name type="scientific">Taylorella equigenitalis (strain MCE9)</name>
    <dbReference type="NCBI Taxonomy" id="937774"/>
    <lineage>
        <taxon>Bacteria</taxon>
        <taxon>Pseudomonadati</taxon>
        <taxon>Pseudomonadota</taxon>
        <taxon>Betaproteobacteria</taxon>
        <taxon>Burkholderiales</taxon>
        <taxon>Alcaligenaceae</taxon>
        <taxon>Taylorella</taxon>
    </lineage>
</organism>
<dbReference type="GO" id="GO:0046872">
    <property type="term" value="F:metal ion binding"/>
    <property type="evidence" value="ECO:0007669"/>
    <property type="project" value="UniProtKB-KW"/>
</dbReference>
<dbReference type="CDD" id="cd06971">
    <property type="entry name" value="PgpA"/>
    <property type="match status" value="1"/>
</dbReference>
<keyword evidence="1" id="KW-0997">Cell inner membrane</keyword>
<evidence type="ECO:0000256" key="2">
    <source>
        <dbReference type="SAM" id="Phobius"/>
    </source>
</evidence>
<proteinExistence type="predicted"/>
<evidence type="ECO:0000259" key="3">
    <source>
        <dbReference type="Pfam" id="PF04608"/>
    </source>
</evidence>
<evidence type="ECO:0000313" key="5">
    <source>
        <dbReference type="Proteomes" id="UP000007472"/>
    </source>
</evidence>
<keyword evidence="1" id="KW-1003">Cell membrane</keyword>
<keyword evidence="1" id="KW-0460">Magnesium</keyword>
<protein>
    <recommendedName>
        <fullName evidence="1">Phosphatidylglycerophosphatase A</fullName>
        <ecNumber evidence="1">3.1.3.27</ecNumber>
    </recommendedName>
    <alternativeName>
        <fullName evidence="1">Phosphatidylglycerolphosphate phosphatase A</fullName>
    </alternativeName>
</protein>
<sequence length="181" mass="20651">MKPNTKVSALLPTNSVRMNFSWMLKKPYRILALGFGSGLIKPGPGTWGSFIGLFIWWLLKYIALPHIAVYVITVLGFLIGLWVCKCTTKDIGEHDSGSVVWDEIVAVLILFCILKYQSSAYDLFAVILFRVFDIWKPFPIAYFDRKLTSSFGMMFDDVLAAVYAVLAFKFIMWIKFYAFVS</sequence>
<dbReference type="EMBL" id="CP002456">
    <property type="protein sequence ID" value="ADU91899.1"/>
    <property type="molecule type" value="Genomic_DNA"/>
</dbReference>
<dbReference type="PIRSF" id="PIRSF006162">
    <property type="entry name" value="PgpA"/>
    <property type="match status" value="1"/>
</dbReference>
<keyword evidence="1" id="KW-0442">Lipid degradation</keyword>
<evidence type="ECO:0000313" key="4">
    <source>
        <dbReference type="EMBL" id="ADU91899.1"/>
    </source>
</evidence>
<dbReference type="InterPro" id="IPR007686">
    <property type="entry name" value="YutG/PgpA"/>
</dbReference>
<dbReference type="UniPathway" id="UPA00084">
    <property type="reaction ID" value="UER00504"/>
</dbReference>
<dbReference type="KEGG" id="teq:TEQUI_0969"/>
<dbReference type="GO" id="GO:0005886">
    <property type="term" value="C:plasma membrane"/>
    <property type="evidence" value="ECO:0007669"/>
    <property type="project" value="UniProtKB-SubCell"/>
</dbReference>
<dbReference type="Proteomes" id="UP000007472">
    <property type="component" value="Chromosome"/>
</dbReference>
<keyword evidence="1 2" id="KW-0472">Membrane</keyword>